<proteinExistence type="predicted"/>
<name>A0AAE3L3N8_9FIRM</name>
<feature type="signal peptide" evidence="1">
    <location>
        <begin position="1"/>
        <end position="24"/>
    </location>
</feature>
<dbReference type="Proteomes" id="UP001205748">
    <property type="component" value="Unassembled WGS sequence"/>
</dbReference>
<evidence type="ECO:0000313" key="2">
    <source>
        <dbReference type="EMBL" id="MCR1898578.1"/>
    </source>
</evidence>
<accession>A0AAE3L3N8</accession>
<dbReference type="EMBL" id="JANKAS010000004">
    <property type="protein sequence ID" value="MCR1898578.1"/>
    <property type="molecule type" value="Genomic_DNA"/>
</dbReference>
<protein>
    <recommendedName>
        <fullName evidence="4">Lipoprotein</fullName>
    </recommendedName>
</protein>
<evidence type="ECO:0008006" key="4">
    <source>
        <dbReference type="Google" id="ProtNLM"/>
    </source>
</evidence>
<organism evidence="2 3">
    <name type="scientific">Irregularibacter muris</name>
    <dbReference type="NCBI Taxonomy" id="1796619"/>
    <lineage>
        <taxon>Bacteria</taxon>
        <taxon>Bacillati</taxon>
        <taxon>Bacillota</taxon>
        <taxon>Clostridia</taxon>
        <taxon>Eubacteriales</taxon>
        <taxon>Eubacteriaceae</taxon>
        <taxon>Irregularibacter</taxon>
    </lineage>
</organism>
<feature type="chain" id="PRO_5042226636" description="Lipoprotein" evidence="1">
    <location>
        <begin position="25"/>
        <end position="159"/>
    </location>
</feature>
<evidence type="ECO:0000256" key="1">
    <source>
        <dbReference type="SAM" id="SignalP"/>
    </source>
</evidence>
<comment type="caution">
    <text evidence="2">The sequence shown here is derived from an EMBL/GenBank/DDBJ whole genome shotgun (WGS) entry which is preliminary data.</text>
</comment>
<sequence>MKDYKKCILSILTIFILSSITGCSSITSYQQSIFDDDNKITKEEDSYTYKIREGKGAGNEIDITFTSFTGMDTVYKFMAEEEGEVTFHFESVVHKGDFKVVLITPEKEVINILSDTEKGDKIIPLGEGESRMKLVGKKAKGTMKMTMDVEEKIKMKRQD</sequence>
<evidence type="ECO:0000313" key="3">
    <source>
        <dbReference type="Proteomes" id="UP001205748"/>
    </source>
</evidence>
<dbReference type="RefSeq" id="WP_257530086.1">
    <property type="nucleotide sequence ID" value="NZ_JANKAS010000004.1"/>
</dbReference>
<keyword evidence="3" id="KW-1185">Reference proteome</keyword>
<dbReference type="PROSITE" id="PS51257">
    <property type="entry name" value="PROKAR_LIPOPROTEIN"/>
    <property type="match status" value="1"/>
</dbReference>
<reference evidence="2" key="1">
    <citation type="submission" date="2022-07" db="EMBL/GenBank/DDBJ databases">
        <title>Enhanced cultured diversity of the mouse gut microbiota enables custom-made synthetic communities.</title>
        <authorList>
            <person name="Afrizal A."/>
        </authorList>
    </citation>
    <scope>NUCLEOTIDE SEQUENCE</scope>
    <source>
        <strain evidence="2">DSM 28593</strain>
    </source>
</reference>
<gene>
    <name evidence="2" type="ORF">NSA47_06175</name>
</gene>
<keyword evidence="1" id="KW-0732">Signal</keyword>
<dbReference type="AlphaFoldDB" id="A0AAE3L3N8"/>